<evidence type="ECO:0000256" key="1">
    <source>
        <dbReference type="ARBA" id="ARBA00005695"/>
    </source>
</evidence>
<proteinExistence type="inferred from homology"/>
<dbReference type="InterPro" id="IPR039424">
    <property type="entry name" value="SBP_5"/>
</dbReference>
<keyword evidence="2" id="KW-0813">Transport</keyword>
<dbReference type="STRING" id="767519.SAMN05216559_2234"/>
<sequence length="592" mass="64930">MTPPVDRPSTTATRRAVLAGVAGSMAATSGCVSRLRTVMGRERPDPVTVTIKTVPADDDPYALLIARQLSEWLRAAGINANVLPMASEELLRQVLVNHEYDLFVGRYPDSTLDADSLYSLLHSQFATEPGWQNPFGYANLSVDDLLARQRTTDGDERRQAVADLQSTVARENPFTVLAFPDVIRAARNDRYSRFGTARSDEALGMLQLHRVDDDADALRVTTTDERVTSTLNPLLASVGRVGTVTDLIYDPLVRRYRGERYPWLAESTTWVEDGVLEATLRPDLSFHDGEALTADDVVFSYRFLRDTASGERNQAAPTMRFRGRSTLVESATAPDRRTVRLAFGEETDSVAKRALTVPILPRHVWTERTGEPRVGGLDLGGGTTEALVTANIPPVGSGPLAFVSATRNDRLVLERFADHFLETADTPELPDAVADGAAFEELVMKHVGSDSSAVDLVDSGDADLTLAGLGPGVLRRIGQAEELDLLVDRSQSFYFLGFNTRRAPYANPRFRQLIAQLVDRRHLVQSVFSTFAAPAISPLARTDWVTDDLAWRGRDPITPFIGAAGEVDEAQARAAFREAGYQYDDQGRLLGV</sequence>
<dbReference type="PANTHER" id="PTHR30290">
    <property type="entry name" value="PERIPLASMIC BINDING COMPONENT OF ABC TRANSPORTER"/>
    <property type="match status" value="1"/>
</dbReference>
<evidence type="ECO:0000259" key="4">
    <source>
        <dbReference type="Pfam" id="PF00496"/>
    </source>
</evidence>
<dbReference type="PROSITE" id="PS51257">
    <property type="entry name" value="PROKAR_LIPOPROTEIN"/>
    <property type="match status" value="1"/>
</dbReference>
<feature type="domain" description="Solute-binding protein family 5" evidence="4">
    <location>
        <begin position="261"/>
        <end position="587"/>
    </location>
</feature>
<dbReference type="Gene3D" id="3.10.105.10">
    <property type="entry name" value="Dipeptide-binding Protein, Domain 3"/>
    <property type="match status" value="2"/>
</dbReference>
<dbReference type="GO" id="GO:1904680">
    <property type="term" value="F:peptide transmembrane transporter activity"/>
    <property type="evidence" value="ECO:0007669"/>
    <property type="project" value="TreeGrafter"/>
</dbReference>
<keyword evidence="3" id="KW-0732">Signal</keyword>
<reference evidence="5 6" key="1">
    <citation type="submission" date="2016-10" db="EMBL/GenBank/DDBJ databases">
        <authorList>
            <person name="de Groot N.N."/>
        </authorList>
    </citation>
    <scope>NUCLEOTIDE SEQUENCE [LARGE SCALE GENOMIC DNA]</scope>
    <source>
        <strain evidence="5 6">CGMCC 1.10457</strain>
    </source>
</reference>
<dbReference type="AlphaFoldDB" id="A0A1I6L864"/>
<dbReference type="CDD" id="cd00995">
    <property type="entry name" value="PBP2_NikA_DppA_OppA_like"/>
    <property type="match status" value="1"/>
</dbReference>
<dbReference type="Pfam" id="PF00496">
    <property type="entry name" value="SBP_bac_5"/>
    <property type="match status" value="1"/>
</dbReference>
<accession>A0A1I6L864</accession>
<dbReference type="Gene3D" id="3.40.190.10">
    <property type="entry name" value="Periplasmic binding protein-like II"/>
    <property type="match status" value="1"/>
</dbReference>
<dbReference type="EMBL" id="FOZK01000002">
    <property type="protein sequence ID" value="SFR99602.1"/>
    <property type="molecule type" value="Genomic_DNA"/>
</dbReference>
<evidence type="ECO:0000256" key="2">
    <source>
        <dbReference type="ARBA" id="ARBA00022448"/>
    </source>
</evidence>
<protein>
    <submittedName>
        <fullName evidence="5">Peptide/nickel transport system substrate-binding protein</fullName>
    </submittedName>
</protein>
<evidence type="ECO:0000256" key="3">
    <source>
        <dbReference type="ARBA" id="ARBA00022729"/>
    </source>
</evidence>
<evidence type="ECO:0000313" key="5">
    <source>
        <dbReference type="EMBL" id="SFR99602.1"/>
    </source>
</evidence>
<evidence type="ECO:0000313" key="6">
    <source>
        <dbReference type="Proteomes" id="UP000199062"/>
    </source>
</evidence>
<dbReference type="Proteomes" id="UP000199062">
    <property type="component" value="Unassembled WGS sequence"/>
</dbReference>
<dbReference type="InterPro" id="IPR000914">
    <property type="entry name" value="SBP_5_dom"/>
</dbReference>
<dbReference type="GO" id="GO:0015833">
    <property type="term" value="P:peptide transport"/>
    <property type="evidence" value="ECO:0007669"/>
    <property type="project" value="TreeGrafter"/>
</dbReference>
<gene>
    <name evidence="5" type="ORF">SAMN05216559_2234</name>
</gene>
<keyword evidence="6" id="KW-1185">Reference proteome</keyword>
<dbReference type="SUPFAM" id="SSF53850">
    <property type="entry name" value="Periplasmic binding protein-like II"/>
    <property type="match status" value="2"/>
</dbReference>
<name>A0A1I6L864_9EURY</name>
<dbReference type="PANTHER" id="PTHR30290:SF9">
    <property type="entry name" value="OLIGOPEPTIDE-BINDING PROTEIN APPA"/>
    <property type="match status" value="1"/>
</dbReference>
<organism evidence="5 6">
    <name type="scientific">Halomicrobium zhouii</name>
    <dbReference type="NCBI Taxonomy" id="767519"/>
    <lineage>
        <taxon>Archaea</taxon>
        <taxon>Methanobacteriati</taxon>
        <taxon>Methanobacteriota</taxon>
        <taxon>Stenosarchaea group</taxon>
        <taxon>Halobacteria</taxon>
        <taxon>Halobacteriales</taxon>
        <taxon>Haloarculaceae</taxon>
        <taxon>Halomicrobium</taxon>
    </lineage>
</organism>
<comment type="similarity">
    <text evidence="1">Belongs to the bacterial solute-binding protein 5 family.</text>
</comment>